<reference evidence="1" key="1">
    <citation type="journal article" date="2021" name="Proc. Natl. Acad. Sci. U.S.A.">
        <title>A Catalog of Tens of Thousands of Viruses from Human Metagenomes Reveals Hidden Associations with Chronic Diseases.</title>
        <authorList>
            <person name="Tisza M.J."/>
            <person name="Buck C.B."/>
        </authorList>
    </citation>
    <scope>NUCLEOTIDE SEQUENCE</scope>
    <source>
        <strain evidence="1">CtdYc1</strain>
    </source>
</reference>
<sequence>MSFLFLDRDKICDKDFVLLQIVLQKTEIMNQGKTVFAQIMVAHTKKTHHSNILAAETLSI</sequence>
<protein>
    <submittedName>
        <fullName evidence="1">Uncharacterized protein</fullName>
    </submittedName>
</protein>
<dbReference type="EMBL" id="BK015034">
    <property type="protein sequence ID" value="DAD88040.1"/>
    <property type="molecule type" value="Genomic_DNA"/>
</dbReference>
<evidence type="ECO:0000313" key="1">
    <source>
        <dbReference type="EMBL" id="DAD88040.1"/>
    </source>
</evidence>
<proteinExistence type="predicted"/>
<organism evidence="1">
    <name type="scientific">Siphoviridae sp. ctdYc1</name>
    <dbReference type="NCBI Taxonomy" id="2826399"/>
    <lineage>
        <taxon>Viruses</taxon>
        <taxon>Duplodnaviria</taxon>
        <taxon>Heunggongvirae</taxon>
        <taxon>Uroviricota</taxon>
        <taxon>Caudoviricetes</taxon>
    </lineage>
</organism>
<accession>A0A8S5N0N9</accession>
<name>A0A8S5N0N9_9CAUD</name>